<keyword evidence="3" id="KW-0472">Membrane</keyword>
<organism evidence="4 5">
    <name type="scientific">Striga asiatica</name>
    <name type="common">Asiatic witchweed</name>
    <name type="synonym">Buchnera asiatica</name>
    <dbReference type="NCBI Taxonomy" id="4170"/>
    <lineage>
        <taxon>Eukaryota</taxon>
        <taxon>Viridiplantae</taxon>
        <taxon>Streptophyta</taxon>
        <taxon>Embryophyta</taxon>
        <taxon>Tracheophyta</taxon>
        <taxon>Spermatophyta</taxon>
        <taxon>Magnoliopsida</taxon>
        <taxon>eudicotyledons</taxon>
        <taxon>Gunneridae</taxon>
        <taxon>Pentapetalae</taxon>
        <taxon>asterids</taxon>
        <taxon>lamiids</taxon>
        <taxon>Lamiales</taxon>
        <taxon>Orobanchaceae</taxon>
        <taxon>Buchnereae</taxon>
        <taxon>Striga</taxon>
    </lineage>
</organism>
<keyword evidence="5" id="KW-1185">Reference proteome</keyword>
<keyword evidence="1" id="KW-0677">Repeat</keyword>
<gene>
    <name evidence="4" type="ORF">STAS_08391</name>
</gene>
<name>A0A5A7PHR4_STRAF</name>
<keyword evidence="3" id="KW-0812">Transmembrane</keyword>
<accession>A0A5A7PHR4</accession>
<evidence type="ECO:0000256" key="2">
    <source>
        <dbReference type="ARBA" id="ARBA00023122"/>
    </source>
</evidence>
<evidence type="ECO:0000313" key="5">
    <source>
        <dbReference type="Proteomes" id="UP000325081"/>
    </source>
</evidence>
<dbReference type="AlphaFoldDB" id="A0A5A7PHR4"/>
<feature type="transmembrane region" description="Helical" evidence="3">
    <location>
        <begin position="75"/>
        <end position="98"/>
    </location>
</feature>
<evidence type="ECO:0000256" key="1">
    <source>
        <dbReference type="ARBA" id="ARBA00022737"/>
    </source>
</evidence>
<proteinExistence type="predicted"/>
<dbReference type="InterPro" id="IPR051280">
    <property type="entry name" value="Cl-channel/antiporter"/>
</dbReference>
<dbReference type="EMBL" id="BKCP01004583">
    <property type="protein sequence ID" value="GER32330.1"/>
    <property type="molecule type" value="Genomic_DNA"/>
</dbReference>
<dbReference type="PANTHER" id="PTHR11689">
    <property type="entry name" value="CHLORIDE CHANNEL PROTEIN CLC FAMILY MEMBER"/>
    <property type="match status" value="1"/>
</dbReference>
<dbReference type="InterPro" id="IPR014743">
    <property type="entry name" value="Cl-channel_core"/>
</dbReference>
<evidence type="ECO:0000313" key="4">
    <source>
        <dbReference type="EMBL" id="GER32330.1"/>
    </source>
</evidence>
<sequence length="183" mass="20720">MLSNHLQNGMETENLNLIRQMNEKIVKYALLGAASFLGGSMRMTVSLCVIMVIYFPRVMKVVDVLSILRSNNHNGFPVSFGVCSIFLAARLTNFILLLPSKSLITQEVENTCNCHLLVLLQSKVDFQHSPLPFNSGDGPVQIRHNLTEFVKPVSKTLTMTNDRLGGKWRVKKHYLIVFLKKMR</sequence>
<comment type="caution">
    <text evidence="4">The sequence shown here is derived from an EMBL/GenBank/DDBJ whole genome shotgun (WGS) entry which is preliminary data.</text>
</comment>
<dbReference type="SUPFAM" id="SSF81340">
    <property type="entry name" value="Clc chloride channel"/>
    <property type="match status" value="1"/>
</dbReference>
<dbReference type="GO" id="GO:0015108">
    <property type="term" value="F:chloride transmembrane transporter activity"/>
    <property type="evidence" value="ECO:0007669"/>
    <property type="project" value="TreeGrafter"/>
</dbReference>
<dbReference type="Proteomes" id="UP000325081">
    <property type="component" value="Unassembled WGS sequence"/>
</dbReference>
<dbReference type="OrthoDB" id="428525at2759"/>
<dbReference type="PANTHER" id="PTHR11689:SF136">
    <property type="entry name" value="H(+)_CL(-) EXCHANGE TRANSPORTER 7"/>
    <property type="match status" value="1"/>
</dbReference>
<reference evidence="5" key="1">
    <citation type="journal article" date="2019" name="Curr. Biol.">
        <title>Genome Sequence of Striga asiatica Provides Insight into the Evolution of Plant Parasitism.</title>
        <authorList>
            <person name="Yoshida S."/>
            <person name="Kim S."/>
            <person name="Wafula E.K."/>
            <person name="Tanskanen J."/>
            <person name="Kim Y.M."/>
            <person name="Honaas L."/>
            <person name="Yang Z."/>
            <person name="Spallek T."/>
            <person name="Conn C.E."/>
            <person name="Ichihashi Y."/>
            <person name="Cheong K."/>
            <person name="Cui S."/>
            <person name="Der J.P."/>
            <person name="Gundlach H."/>
            <person name="Jiao Y."/>
            <person name="Hori C."/>
            <person name="Ishida J.K."/>
            <person name="Kasahara H."/>
            <person name="Kiba T."/>
            <person name="Kim M.S."/>
            <person name="Koo N."/>
            <person name="Laohavisit A."/>
            <person name="Lee Y.H."/>
            <person name="Lumba S."/>
            <person name="McCourt P."/>
            <person name="Mortimer J.C."/>
            <person name="Mutuku J.M."/>
            <person name="Nomura T."/>
            <person name="Sasaki-Sekimoto Y."/>
            <person name="Seto Y."/>
            <person name="Wang Y."/>
            <person name="Wakatake T."/>
            <person name="Sakakibara H."/>
            <person name="Demura T."/>
            <person name="Yamaguchi S."/>
            <person name="Yoneyama K."/>
            <person name="Manabe R.I."/>
            <person name="Nelson D.C."/>
            <person name="Schulman A.H."/>
            <person name="Timko M.P."/>
            <person name="dePamphilis C.W."/>
            <person name="Choi D."/>
            <person name="Shirasu K."/>
        </authorList>
    </citation>
    <scope>NUCLEOTIDE SEQUENCE [LARGE SCALE GENOMIC DNA]</scope>
    <source>
        <strain evidence="5">cv. UVA1</strain>
    </source>
</reference>
<evidence type="ECO:0000256" key="3">
    <source>
        <dbReference type="SAM" id="Phobius"/>
    </source>
</evidence>
<dbReference type="Gene3D" id="1.10.3080.10">
    <property type="entry name" value="Clc chloride channel"/>
    <property type="match status" value="1"/>
</dbReference>
<feature type="transmembrane region" description="Helical" evidence="3">
    <location>
        <begin position="28"/>
        <end position="55"/>
    </location>
</feature>
<keyword evidence="2" id="KW-0129">CBS domain</keyword>
<keyword evidence="3" id="KW-1133">Transmembrane helix</keyword>
<protein>
    <submittedName>
        <fullName evidence="4">Chloride channel clc</fullName>
    </submittedName>
</protein>